<dbReference type="InterPro" id="IPR000182">
    <property type="entry name" value="GNAT_dom"/>
</dbReference>
<sequence>MTTLTISPPPPTPSETPQIASIHISSMSSNPLLPLQFPTPASLADLHDRLANDALHHLHDHDTPRILVARVGSDDMVGDDATGTDNSTTDNEINDNGGRGRVVSFVKWDIVRSRGQGQGRSHAIKTPTASASASGSRRLEPANMLPATAAAAGGEVDDGSKEGPPRNKQQHHPNSKAEEAAAAAEQEQDNEESKDEEGPAPANRGYLTAYATAASTARREAMGSRPFLHLTFLCTDYRFRGRGAGKALVHAATEAARAEGLPVFFESTTDALPFYEKLSFVTIGGFHMSLPGGAPSTDRATIYEETLMLLENTQDSCETSKYHWFCAPSPR</sequence>
<dbReference type="SUPFAM" id="SSF55729">
    <property type="entry name" value="Acyl-CoA N-acyltransferases (Nat)"/>
    <property type="match status" value="1"/>
</dbReference>
<dbReference type="AlphaFoldDB" id="A0AAD8UVD2"/>
<evidence type="ECO:0000259" key="2">
    <source>
        <dbReference type="PROSITE" id="PS51186"/>
    </source>
</evidence>
<dbReference type="InterPro" id="IPR052523">
    <property type="entry name" value="Trichothecene_AcTrans"/>
</dbReference>
<protein>
    <recommendedName>
        <fullName evidence="2">N-acetyltransferase domain-containing protein</fullName>
    </recommendedName>
</protein>
<evidence type="ECO:0000256" key="1">
    <source>
        <dbReference type="SAM" id="MobiDB-lite"/>
    </source>
</evidence>
<evidence type="ECO:0000313" key="3">
    <source>
        <dbReference type="EMBL" id="KAK1728389.1"/>
    </source>
</evidence>
<reference evidence="3" key="1">
    <citation type="submission" date="2021-12" db="EMBL/GenBank/DDBJ databases">
        <title>Comparative genomics, transcriptomics and evolutionary studies reveal genomic signatures of adaptation to plant cell wall in hemibiotrophic fungi.</title>
        <authorList>
            <consortium name="DOE Joint Genome Institute"/>
            <person name="Baroncelli R."/>
            <person name="Diaz J.F."/>
            <person name="Benocci T."/>
            <person name="Peng M."/>
            <person name="Battaglia E."/>
            <person name="Haridas S."/>
            <person name="Andreopoulos W."/>
            <person name="Labutti K."/>
            <person name="Pangilinan J."/>
            <person name="Floch G.L."/>
            <person name="Makela M.R."/>
            <person name="Henrissat B."/>
            <person name="Grigoriev I.V."/>
            <person name="Crouch J.A."/>
            <person name="De Vries R.P."/>
            <person name="Sukno S.A."/>
            <person name="Thon M.R."/>
        </authorList>
    </citation>
    <scope>NUCLEOTIDE SEQUENCE</scope>
    <source>
        <strain evidence="3">CBS 112980</strain>
    </source>
</reference>
<dbReference type="InterPro" id="IPR016181">
    <property type="entry name" value="Acyl_CoA_acyltransferase"/>
</dbReference>
<dbReference type="Pfam" id="PF13673">
    <property type="entry name" value="Acetyltransf_10"/>
    <property type="match status" value="1"/>
</dbReference>
<dbReference type="PANTHER" id="PTHR42791:SF2">
    <property type="entry name" value="N-ACETYLTRANSFERASE DOMAIN-CONTAINING PROTEIN"/>
    <property type="match status" value="1"/>
</dbReference>
<proteinExistence type="predicted"/>
<organism evidence="3 4">
    <name type="scientific">Glomerella acutata</name>
    <name type="common">Colletotrichum acutatum</name>
    <dbReference type="NCBI Taxonomy" id="27357"/>
    <lineage>
        <taxon>Eukaryota</taxon>
        <taxon>Fungi</taxon>
        <taxon>Dikarya</taxon>
        <taxon>Ascomycota</taxon>
        <taxon>Pezizomycotina</taxon>
        <taxon>Sordariomycetes</taxon>
        <taxon>Hypocreomycetidae</taxon>
        <taxon>Glomerellales</taxon>
        <taxon>Glomerellaceae</taxon>
        <taxon>Colletotrichum</taxon>
        <taxon>Colletotrichum acutatum species complex</taxon>
    </lineage>
</organism>
<dbReference type="GeneID" id="85385082"/>
<feature type="region of interest" description="Disordered" evidence="1">
    <location>
        <begin position="113"/>
        <end position="138"/>
    </location>
</feature>
<dbReference type="PROSITE" id="PS51186">
    <property type="entry name" value="GNAT"/>
    <property type="match status" value="1"/>
</dbReference>
<gene>
    <name evidence="3" type="ORF">BDZ83DRAFT_126303</name>
</gene>
<comment type="caution">
    <text evidence="3">The sequence shown here is derived from an EMBL/GenBank/DDBJ whole genome shotgun (WGS) entry which is preliminary data.</text>
</comment>
<dbReference type="Gene3D" id="3.40.630.30">
    <property type="match status" value="1"/>
</dbReference>
<feature type="compositionally biased region" description="Acidic residues" evidence="1">
    <location>
        <begin position="186"/>
        <end position="195"/>
    </location>
</feature>
<feature type="domain" description="N-acetyltransferase" evidence="2">
    <location>
        <begin position="154"/>
        <end position="308"/>
    </location>
</feature>
<dbReference type="CDD" id="cd04301">
    <property type="entry name" value="NAT_SF"/>
    <property type="match status" value="1"/>
</dbReference>
<evidence type="ECO:0000313" key="4">
    <source>
        <dbReference type="Proteomes" id="UP001244207"/>
    </source>
</evidence>
<dbReference type="EMBL" id="JAHMHS010000017">
    <property type="protein sequence ID" value="KAK1728389.1"/>
    <property type="molecule type" value="Genomic_DNA"/>
</dbReference>
<feature type="region of interest" description="Disordered" evidence="1">
    <location>
        <begin position="76"/>
        <end position="98"/>
    </location>
</feature>
<feature type="region of interest" description="Disordered" evidence="1">
    <location>
        <begin position="150"/>
        <end position="205"/>
    </location>
</feature>
<dbReference type="Proteomes" id="UP001244207">
    <property type="component" value="Unassembled WGS sequence"/>
</dbReference>
<accession>A0AAD8UVD2</accession>
<dbReference type="RefSeq" id="XP_060368444.1">
    <property type="nucleotide sequence ID" value="XM_060501183.1"/>
</dbReference>
<keyword evidence="4" id="KW-1185">Reference proteome</keyword>
<dbReference type="GO" id="GO:0016747">
    <property type="term" value="F:acyltransferase activity, transferring groups other than amino-acyl groups"/>
    <property type="evidence" value="ECO:0007669"/>
    <property type="project" value="InterPro"/>
</dbReference>
<dbReference type="PANTHER" id="PTHR42791">
    <property type="entry name" value="GNAT FAMILY ACETYLTRANSFERASE"/>
    <property type="match status" value="1"/>
</dbReference>
<name>A0AAD8UVD2_GLOAC</name>